<protein>
    <submittedName>
        <fullName evidence="1">Uncharacterized protein</fullName>
    </submittedName>
</protein>
<name>A0ACC4BMM4_POPAL</name>
<dbReference type="Proteomes" id="UP000309997">
    <property type="component" value="Unassembled WGS sequence"/>
</dbReference>
<organism evidence="1 2">
    <name type="scientific">Populus alba</name>
    <name type="common">White poplar</name>
    <dbReference type="NCBI Taxonomy" id="43335"/>
    <lineage>
        <taxon>Eukaryota</taxon>
        <taxon>Viridiplantae</taxon>
        <taxon>Streptophyta</taxon>
        <taxon>Embryophyta</taxon>
        <taxon>Tracheophyta</taxon>
        <taxon>Spermatophyta</taxon>
        <taxon>Magnoliopsida</taxon>
        <taxon>eudicotyledons</taxon>
        <taxon>Gunneridae</taxon>
        <taxon>Pentapetalae</taxon>
        <taxon>rosids</taxon>
        <taxon>fabids</taxon>
        <taxon>Malpighiales</taxon>
        <taxon>Salicaceae</taxon>
        <taxon>Saliceae</taxon>
        <taxon>Populus</taxon>
    </lineage>
</organism>
<accession>A0ACC4BMM4</accession>
<keyword evidence="2" id="KW-1185">Reference proteome</keyword>
<dbReference type="EMBL" id="RCHU02000009">
    <property type="protein sequence ID" value="KAL3579626.1"/>
    <property type="molecule type" value="Genomic_DNA"/>
</dbReference>
<evidence type="ECO:0000313" key="2">
    <source>
        <dbReference type="Proteomes" id="UP000309997"/>
    </source>
</evidence>
<sequence length="74" mass="8695">MGEPSDPQHQQSFFKKHWEGFTEFWGDRFSFLENYARFLRRAKPIPSWSDSDVQEFIASDPIHGPSVLFPSLSF</sequence>
<comment type="caution">
    <text evidence="1">The sequence shown here is derived from an EMBL/GenBank/DDBJ whole genome shotgun (WGS) entry which is preliminary data.</text>
</comment>
<gene>
    <name evidence="1" type="ORF">D5086_017461</name>
</gene>
<reference evidence="1 2" key="1">
    <citation type="journal article" date="2024" name="Plant Biotechnol. J.">
        <title>Genome and CRISPR/Cas9 system of a widespread forest tree (Populus alba) in the world.</title>
        <authorList>
            <person name="Liu Y.J."/>
            <person name="Jiang P.F."/>
            <person name="Han X.M."/>
            <person name="Li X.Y."/>
            <person name="Wang H.M."/>
            <person name="Wang Y.J."/>
            <person name="Wang X.X."/>
            <person name="Zeng Q.Y."/>
        </authorList>
    </citation>
    <scope>NUCLEOTIDE SEQUENCE [LARGE SCALE GENOMIC DNA]</scope>
    <source>
        <strain evidence="2">cv. PAL-ZL1</strain>
    </source>
</reference>
<proteinExistence type="predicted"/>
<evidence type="ECO:0000313" key="1">
    <source>
        <dbReference type="EMBL" id="KAL3579626.1"/>
    </source>
</evidence>